<sequence>MSIKCNQEDDIFTTKEKSGPITLDIPFNEALADYEYDNDVRIQIEGRYDALIIERTDEENMEVSLSARFFRYKVNL</sequence>
<dbReference type="Proteomes" id="UP000887577">
    <property type="component" value="Unplaced"/>
</dbReference>
<dbReference type="WBParaSite" id="PSU_v2.g19182.t1">
    <property type="protein sequence ID" value="PSU_v2.g19182.t1"/>
    <property type="gene ID" value="PSU_v2.g19182"/>
</dbReference>
<proteinExistence type="predicted"/>
<dbReference type="AlphaFoldDB" id="A0A914YFV6"/>
<reference evidence="2" key="1">
    <citation type="submission" date="2022-11" db="UniProtKB">
        <authorList>
            <consortium name="WormBaseParasite"/>
        </authorList>
    </citation>
    <scope>IDENTIFICATION</scope>
</reference>
<organism evidence="1 2">
    <name type="scientific">Panagrolaimus superbus</name>
    <dbReference type="NCBI Taxonomy" id="310955"/>
    <lineage>
        <taxon>Eukaryota</taxon>
        <taxon>Metazoa</taxon>
        <taxon>Ecdysozoa</taxon>
        <taxon>Nematoda</taxon>
        <taxon>Chromadorea</taxon>
        <taxon>Rhabditida</taxon>
        <taxon>Tylenchina</taxon>
        <taxon>Panagrolaimomorpha</taxon>
        <taxon>Panagrolaimoidea</taxon>
        <taxon>Panagrolaimidae</taxon>
        <taxon>Panagrolaimus</taxon>
    </lineage>
</organism>
<protein>
    <submittedName>
        <fullName evidence="2">Uncharacterized protein</fullName>
    </submittedName>
</protein>
<evidence type="ECO:0000313" key="1">
    <source>
        <dbReference type="Proteomes" id="UP000887577"/>
    </source>
</evidence>
<keyword evidence="1" id="KW-1185">Reference proteome</keyword>
<name>A0A914YFV6_9BILA</name>
<evidence type="ECO:0000313" key="2">
    <source>
        <dbReference type="WBParaSite" id="PSU_v2.g19182.t1"/>
    </source>
</evidence>
<accession>A0A914YFV6</accession>